<proteinExistence type="predicted"/>
<gene>
    <name evidence="1" type="ORF">LEP1GSC038_2841</name>
</gene>
<reference evidence="1 2" key="1">
    <citation type="submission" date="2013-01" db="EMBL/GenBank/DDBJ databases">
        <authorList>
            <person name="Harkins D.M."/>
            <person name="Durkin A.S."/>
            <person name="Brinkac L.M."/>
            <person name="Haft D.H."/>
            <person name="Selengut J.D."/>
            <person name="Sanka R."/>
            <person name="DePew J."/>
            <person name="Purushe J."/>
            <person name="Hospenthal D.R."/>
            <person name="Murray C.K."/>
            <person name="Pimentel G."/>
            <person name="Wasfy M."/>
            <person name="Vinetz J.M."/>
            <person name="Sutton G.G."/>
            <person name="Nierman W.C."/>
            <person name="Fouts D.E."/>
        </authorList>
    </citation>
    <scope>NUCLEOTIDE SEQUENCE [LARGE SCALE GENOMIC DNA]</scope>
    <source>
        <strain evidence="1 2">2006001855</strain>
    </source>
</reference>
<dbReference type="AlphaFoldDB" id="M6FKU5"/>
<dbReference type="Proteomes" id="UP000012101">
    <property type="component" value="Unassembled WGS sequence"/>
</dbReference>
<evidence type="ECO:0000313" key="2">
    <source>
        <dbReference type="Proteomes" id="UP000012101"/>
    </source>
</evidence>
<protein>
    <submittedName>
        <fullName evidence="1">Uncharacterized protein</fullName>
    </submittedName>
</protein>
<organism evidence="1 2">
    <name type="scientific">Leptospira weilii str. 2006001855</name>
    <dbReference type="NCBI Taxonomy" id="996804"/>
    <lineage>
        <taxon>Bacteria</taxon>
        <taxon>Pseudomonadati</taxon>
        <taxon>Spirochaetota</taxon>
        <taxon>Spirochaetia</taxon>
        <taxon>Leptospirales</taxon>
        <taxon>Leptospiraceae</taxon>
        <taxon>Leptospira</taxon>
    </lineage>
</organism>
<comment type="caution">
    <text evidence="1">The sequence shown here is derived from an EMBL/GenBank/DDBJ whole genome shotgun (WGS) entry which is preliminary data.</text>
</comment>
<sequence length="43" mass="5155">MGFSQILFLFLEFYRDLPNVQTSLPTTPVFLSRRKNFLRQYGL</sequence>
<name>M6FKU5_9LEPT</name>
<evidence type="ECO:0000313" key="1">
    <source>
        <dbReference type="EMBL" id="EMM73383.1"/>
    </source>
</evidence>
<dbReference type="EMBL" id="AFJM02000028">
    <property type="protein sequence ID" value="EMM73383.1"/>
    <property type="molecule type" value="Genomic_DNA"/>
</dbReference>
<accession>M6FKU5</accession>